<comment type="caution">
    <text evidence="2">The sequence shown here is derived from an EMBL/GenBank/DDBJ whole genome shotgun (WGS) entry which is preliminary data.</text>
</comment>
<organism evidence="2 3">
    <name type="scientific">Parageobacillus caldoxylosilyticus NBRC 107762</name>
    <dbReference type="NCBI Taxonomy" id="1220594"/>
    <lineage>
        <taxon>Bacteria</taxon>
        <taxon>Bacillati</taxon>
        <taxon>Bacillota</taxon>
        <taxon>Bacilli</taxon>
        <taxon>Bacillales</taxon>
        <taxon>Anoxybacillaceae</taxon>
        <taxon>Saccharococcus</taxon>
    </lineage>
</organism>
<dbReference type="AlphaFoldDB" id="A0A023DFN4"/>
<dbReference type="Pfam" id="PF01844">
    <property type="entry name" value="HNH"/>
    <property type="match status" value="1"/>
</dbReference>
<feature type="domain" description="HNH" evidence="1">
    <location>
        <begin position="107"/>
        <end position="149"/>
    </location>
</feature>
<evidence type="ECO:0000313" key="3">
    <source>
        <dbReference type="Proteomes" id="UP000023561"/>
    </source>
</evidence>
<evidence type="ECO:0000313" key="2">
    <source>
        <dbReference type="EMBL" id="GAJ39831.1"/>
    </source>
</evidence>
<sequence>MNTNEKVFEVRTNRLGRFELYQNGKLVQKVCRTCGKVKLASEFPRNSHGHHRPDCRECFNKRQREYLREHKDWKVVYRQRDRARQFGAPDNYTLEDYLELKAFANGRCMISGKKTDKLQVDHVMTLSKKVLGSTKGNIILVCEEVNQAKRDMSLFEFLQSERSRGLVDREQLERTIRYLADANGMTPQEYLDFLYRAEELAKDIKEFFENENKAN</sequence>
<dbReference type="EMBL" id="BAWO01000029">
    <property type="protein sequence ID" value="GAJ39831.1"/>
    <property type="molecule type" value="Genomic_DNA"/>
</dbReference>
<dbReference type="GO" id="GO:0008270">
    <property type="term" value="F:zinc ion binding"/>
    <property type="evidence" value="ECO:0007669"/>
    <property type="project" value="InterPro"/>
</dbReference>
<dbReference type="InterPro" id="IPR002711">
    <property type="entry name" value="HNH"/>
</dbReference>
<dbReference type="Gene3D" id="1.10.30.50">
    <property type="match status" value="1"/>
</dbReference>
<evidence type="ECO:0000259" key="1">
    <source>
        <dbReference type="Pfam" id="PF01844"/>
    </source>
</evidence>
<dbReference type="GO" id="GO:0004519">
    <property type="term" value="F:endonuclease activity"/>
    <property type="evidence" value="ECO:0007669"/>
    <property type="project" value="InterPro"/>
</dbReference>
<name>A0A023DFN4_9BACL</name>
<dbReference type="RefSeq" id="WP_042409140.1">
    <property type="nucleotide sequence ID" value="NZ_BAWO01000029.1"/>
</dbReference>
<proteinExistence type="predicted"/>
<protein>
    <recommendedName>
        <fullName evidence="1">HNH domain-containing protein</fullName>
    </recommendedName>
</protein>
<accession>A0A023DFN4</accession>
<reference evidence="2 3" key="1">
    <citation type="submission" date="2014-04" db="EMBL/GenBank/DDBJ databases">
        <title>Whole genome shotgun sequence of Geobacillus caldoxylosilyticus NBRC 107762.</title>
        <authorList>
            <person name="Hosoyama A."/>
            <person name="Hosoyama Y."/>
            <person name="Katano-Makiyama Y."/>
            <person name="Tsuchikane K."/>
            <person name="Ohji S."/>
            <person name="Ichikawa N."/>
            <person name="Yamazoe A."/>
            <person name="Fujita N."/>
        </authorList>
    </citation>
    <scope>NUCLEOTIDE SEQUENCE [LARGE SCALE GENOMIC DNA]</scope>
    <source>
        <strain evidence="2 3">NBRC 107762</strain>
    </source>
</reference>
<gene>
    <name evidence="2" type="ORF">GCA01S_029_00090</name>
</gene>
<dbReference type="GO" id="GO:0003676">
    <property type="term" value="F:nucleic acid binding"/>
    <property type="evidence" value="ECO:0007669"/>
    <property type="project" value="InterPro"/>
</dbReference>
<keyword evidence="3" id="KW-1185">Reference proteome</keyword>
<dbReference type="OrthoDB" id="2974029at2"/>
<dbReference type="Proteomes" id="UP000023561">
    <property type="component" value="Unassembled WGS sequence"/>
</dbReference>